<dbReference type="Pfam" id="PF03098">
    <property type="entry name" value="An_peroxidase"/>
    <property type="match status" value="1"/>
</dbReference>
<evidence type="ECO:0000256" key="1">
    <source>
        <dbReference type="ARBA" id="ARBA00004613"/>
    </source>
</evidence>
<dbReference type="AlphaFoldDB" id="A0A7R9G359"/>
<feature type="compositionally biased region" description="Polar residues" evidence="7">
    <location>
        <begin position="279"/>
        <end position="288"/>
    </location>
</feature>
<keyword evidence="2" id="KW-0964">Secreted</keyword>
<dbReference type="PANTHER" id="PTHR11475:SF125">
    <property type="entry name" value="GH11385P"/>
    <property type="match status" value="1"/>
</dbReference>
<dbReference type="Gene3D" id="1.10.640.10">
    <property type="entry name" value="Haem peroxidase domain superfamily, animal type"/>
    <property type="match status" value="1"/>
</dbReference>
<gene>
    <name evidence="8" type="ORF">TSIB3V08_LOCUS8095</name>
</gene>
<evidence type="ECO:0000256" key="3">
    <source>
        <dbReference type="ARBA" id="ARBA00022559"/>
    </source>
</evidence>
<dbReference type="PROSITE" id="PS50292">
    <property type="entry name" value="PEROXIDASE_3"/>
    <property type="match status" value="1"/>
</dbReference>
<name>A0A7R9G359_TIMSH</name>
<evidence type="ECO:0000256" key="2">
    <source>
        <dbReference type="ARBA" id="ARBA00022525"/>
    </source>
</evidence>
<feature type="region of interest" description="Disordered" evidence="7">
    <location>
        <begin position="265"/>
        <end position="288"/>
    </location>
</feature>
<evidence type="ECO:0000313" key="8">
    <source>
        <dbReference type="EMBL" id="CAD7264030.1"/>
    </source>
</evidence>
<dbReference type="GO" id="GO:0005576">
    <property type="term" value="C:extracellular region"/>
    <property type="evidence" value="ECO:0007669"/>
    <property type="project" value="UniProtKB-SubCell"/>
</dbReference>
<dbReference type="FunFam" id="1.10.640.10:FF:000003">
    <property type="entry name" value="chorion peroxidase"/>
    <property type="match status" value="1"/>
</dbReference>
<dbReference type="EMBL" id="OC004060">
    <property type="protein sequence ID" value="CAD7264030.1"/>
    <property type="molecule type" value="Genomic_DNA"/>
</dbReference>
<organism evidence="8">
    <name type="scientific">Timema shepardi</name>
    <name type="common">Walking stick</name>
    <dbReference type="NCBI Taxonomy" id="629360"/>
    <lineage>
        <taxon>Eukaryota</taxon>
        <taxon>Metazoa</taxon>
        <taxon>Ecdysozoa</taxon>
        <taxon>Arthropoda</taxon>
        <taxon>Hexapoda</taxon>
        <taxon>Insecta</taxon>
        <taxon>Pterygota</taxon>
        <taxon>Neoptera</taxon>
        <taxon>Polyneoptera</taxon>
        <taxon>Phasmatodea</taxon>
        <taxon>Timematodea</taxon>
        <taxon>Timematoidea</taxon>
        <taxon>Timematidae</taxon>
        <taxon>Timema</taxon>
    </lineage>
</organism>
<evidence type="ECO:0000256" key="4">
    <source>
        <dbReference type="ARBA" id="ARBA00022617"/>
    </source>
</evidence>
<comment type="subcellular location">
    <subcellularLocation>
        <location evidence="1">Secreted</location>
    </subcellularLocation>
</comment>
<evidence type="ECO:0000256" key="6">
    <source>
        <dbReference type="ARBA" id="ARBA00023004"/>
    </source>
</evidence>
<reference evidence="8" key="1">
    <citation type="submission" date="2020-11" db="EMBL/GenBank/DDBJ databases">
        <authorList>
            <person name="Tran Van P."/>
        </authorList>
    </citation>
    <scope>NUCLEOTIDE SEQUENCE</scope>
</reference>
<sequence length="803" mass="89528">MNASKKTVDILGRRRRCSSIGDWIPKAHDLKTFVHIPGGVKMVCASFVVAVVVWITVQFGAHLNLLSINVLALKAPHGLQSFFGDHAALSGGSNRLPRSIRAIPAQLLDVEEEVLQDSVNFGEGVVSRLGRLEVNLASSDVKVSSGSPVHGQLIDSYPDLKALEQGKHALVAVKASLFLAQNTCQRYGLDDDQCGQFVTSMKLNSTQLGSKCTPQDGPSFSCVLSTKYRSLDGSCNNPSHYSWGKAFTGYRRVIFPHYGDGVQEPRKPVQGRALPSARKVSTSMTQNGSTAHSEMTLAVMQWGQFVEHDLVHTPVSKMISTGNSIICCRQDGSHLSPRYLHPSCFPITIPGNDPVYSKFGLQCMNYVRTVNAMRSDCSFGPAEQMNQATHFLDGSMIYGSTLEQHQKLRSFTNGKMLESRNGKTYLPLTDKPMHYCQLSSNSATCYKSGDIRVNAHPQLTVMHTVWLREHNRVAGELAALNPHWIDSKLFEEARRIVVAQIQHITYNEWLPLVLGDKYTKKMGLKLKKNGFSEDYDENVNPTVTNSFATAAIRFLYSMMEGNIKLFDEHRNHNGSIALNRNYNKPRVVEESGKIDELLRGLATQNGQKSDLEYSSDLLSLLYRDMDRYGMDVVSLDIQRGRDHGLPGYNHFRKLCGLTKVKNFNGFQDVISKVMVQKMQSVYSHPDDVDLIIGGMAERPIDGSLLGPTFRCIVAEQFAKTKRGDKFFYDLARKSGSFTDGQLREIRKTTLGRIFCDNGDNILEMQTNVFQTPSISNDLTSCQNTTVLPRLSLTSWKELPTRSL</sequence>
<dbReference type="CDD" id="cd09823">
    <property type="entry name" value="peroxinectin_like"/>
    <property type="match status" value="1"/>
</dbReference>
<proteinExistence type="predicted"/>
<dbReference type="GO" id="GO:0020037">
    <property type="term" value="F:heme binding"/>
    <property type="evidence" value="ECO:0007669"/>
    <property type="project" value="InterPro"/>
</dbReference>
<dbReference type="InterPro" id="IPR019791">
    <property type="entry name" value="Haem_peroxidase_animal"/>
</dbReference>
<dbReference type="PRINTS" id="PR00457">
    <property type="entry name" value="ANPEROXIDASE"/>
</dbReference>
<evidence type="ECO:0008006" key="9">
    <source>
        <dbReference type="Google" id="ProtNLM"/>
    </source>
</evidence>
<keyword evidence="3" id="KW-0575">Peroxidase</keyword>
<keyword evidence="6" id="KW-0408">Iron</keyword>
<dbReference type="GO" id="GO:0006979">
    <property type="term" value="P:response to oxidative stress"/>
    <property type="evidence" value="ECO:0007669"/>
    <property type="project" value="InterPro"/>
</dbReference>
<dbReference type="GO" id="GO:0004601">
    <property type="term" value="F:peroxidase activity"/>
    <property type="evidence" value="ECO:0007669"/>
    <property type="project" value="UniProtKB-KW"/>
</dbReference>
<dbReference type="SUPFAM" id="SSF48113">
    <property type="entry name" value="Heme-dependent peroxidases"/>
    <property type="match status" value="1"/>
</dbReference>
<accession>A0A7R9G359</accession>
<evidence type="ECO:0000256" key="5">
    <source>
        <dbReference type="ARBA" id="ARBA00022729"/>
    </source>
</evidence>
<keyword evidence="4" id="KW-0349">Heme</keyword>
<dbReference type="InterPro" id="IPR010255">
    <property type="entry name" value="Haem_peroxidase_sf"/>
</dbReference>
<keyword evidence="3" id="KW-0560">Oxidoreductase</keyword>
<evidence type="ECO:0000256" key="7">
    <source>
        <dbReference type="SAM" id="MobiDB-lite"/>
    </source>
</evidence>
<dbReference type="PANTHER" id="PTHR11475">
    <property type="entry name" value="OXIDASE/PEROXIDASE"/>
    <property type="match status" value="1"/>
</dbReference>
<protein>
    <recommendedName>
        <fullName evidence="9">Peroxidase</fullName>
    </recommendedName>
</protein>
<keyword evidence="5" id="KW-0732">Signal</keyword>
<dbReference type="GO" id="GO:0022412">
    <property type="term" value="P:cellular process involved in reproduction in multicellular organism"/>
    <property type="evidence" value="ECO:0007669"/>
    <property type="project" value="UniProtKB-ARBA"/>
</dbReference>
<dbReference type="InterPro" id="IPR037120">
    <property type="entry name" value="Haem_peroxidase_sf_animal"/>
</dbReference>
<keyword evidence="4" id="KW-0479">Metal-binding</keyword>